<proteinExistence type="predicted"/>
<dbReference type="PANTHER" id="PTHR43058:SF1">
    <property type="entry name" value="DUF427 DOMAIN-CONTAINING PROTEIN"/>
    <property type="match status" value="1"/>
</dbReference>
<dbReference type="PANTHER" id="PTHR43058">
    <property type="entry name" value="SLR0655 PROTEIN"/>
    <property type="match status" value="1"/>
</dbReference>
<keyword evidence="3" id="KW-1185">Reference proteome</keyword>
<comment type="caution">
    <text evidence="2">The sequence shown here is derived from an EMBL/GenBank/DDBJ whole genome shotgun (WGS) entry which is preliminary data.</text>
</comment>
<evidence type="ECO:0000313" key="2">
    <source>
        <dbReference type="EMBL" id="MFD2587879.1"/>
    </source>
</evidence>
<dbReference type="Gene3D" id="2.170.150.40">
    <property type="entry name" value="Domain of unknown function (DUF427)"/>
    <property type="match status" value="1"/>
</dbReference>
<evidence type="ECO:0000313" key="3">
    <source>
        <dbReference type="Proteomes" id="UP001597526"/>
    </source>
</evidence>
<dbReference type="InterPro" id="IPR007361">
    <property type="entry name" value="DUF427"/>
</dbReference>
<evidence type="ECO:0000259" key="1">
    <source>
        <dbReference type="Pfam" id="PF04248"/>
    </source>
</evidence>
<feature type="domain" description="DUF427" evidence="1">
    <location>
        <begin position="52"/>
        <end position="142"/>
    </location>
</feature>
<gene>
    <name evidence="2" type="ORF">ACFSQJ_13110</name>
</gene>
<dbReference type="InterPro" id="IPR038694">
    <property type="entry name" value="DUF427_sf"/>
</dbReference>
<accession>A0ABW5MXP8</accession>
<organism evidence="2 3">
    <name type="scientific">Croceitalea marina</name>
    <dbReference type="NCBI Taxonomy" id="1775166"/>
    <lineage>
        <taxon>Bacteria</taxon>
        <taxon>Pseudomonadati</taxon>
        <taxon>Bacteroidota</taxon>
        <taxon>Flavobacteriia</taxon>
        <taxon>Flavobacteriales</taxon>
        <taxon>Flavobacteriaceae</taxon>
        <taxon>Croceitalea</taxon>
    </lineage>
</organism>
<dbReference type="RefSeq" id="WP_377767414.1">
    <property type="nucleotide sequence ID" value="NZ_JBHULB010000017.1"/>
</dbReference>
<dbReference type="Pfam" id="PF04248">
    <property type="entry name" value="NTP_transf_9"/>
    <property type="match status" value="1"/>
</dbReference>
<reference evidence="3" key="1">
    <citation type="journal article" date="2019" name="Int. J. Syst. Evol. Microbiol.">
        <title>The Global Catalogue of Microorganisms (GCM) 10K type strain sequencing project: providing services to taxonomists for standard genome sequencing and annotation.</title>
        <authorList>
            <consortium name="The Broad Institute Genomics Platform"/>
            <consortium name="The Broad Institute Genome Sequencing Center for Infectious Disease"/>
            <person name="Wu L."/>
            <person name="Ma J."/>
        </authorList>
    </citation>
    <scope>NUCLEOTIDE SEQUENCE [LARGE SCALE GENOMIC DNA]</scope>
    <source>
        <strain evidence="3">KCTC 52368</strain>
    </source>
</reference>
<name>A0ABW5MXP8_9FLAO</name>
<sequence length="183" mass="20850">MKNIPSWLFEARNKWQFTGTKRPDFAEEPKKNQVSVWDFPRPPALVQVQEEVRVFAGETCIVKSKNALAVCETASPPTYYIPPEEVHLELLVPIPKKKSLCEWKGTAKYWALKTSPNKGIGWSYKNPFSPFEALKDYIAFYPQTLDCFIGDEKVRPQPGTFYAGWITDHLAGPFKGDPGTGHW</sequence>
<dbReference type="Proteomes" id="UP001597526">
    <property type="component" value="Unassembled WGS sequence"/>
</dbReference>
<dbReference type="EMBL" id="JBHULB010000017">
    <property type="protein sequence ID" value="MFD2587879.1"/>
    <property type="molecule type" value="Genomic_DNA"/>
</dbReference>
<protein>
    <submittedName>
        <fullName evidence="2">DUF427 domain-containing protein</fullName>
    </submittedName>
</protein>